<dbReference type="OrthoDB" id="8856583at2759"/>
<dbReference type="GO" id="GO:0008053">
    <property type="term" value="P:mitochondrial fusion"/>
    <property type="evidence" value="ECO:0007669"/>
    <property type="project" value="TreeGrafter"/>
</dbReference>
<feature type="transmembrane region" description="Helical" evidence="3">
    <location>
        <begin position="176"/>
        <end position="197"/>
    </location>
</feature>
<dbReference type="GO" id="GO:0008630">
    <property type="term" value="P:intrinsic apoptotic signaling pathway in response to DNA damage"/>
    <property type="evidence" value="ECO:0007669"/>
    <property type="project" value="TreeGrafter"/>
</dbReference>
<protein>
    <submittedName>
        <fullName evidence="6">Apoptosis regulator BAX-like isoform X1</fullName>
    </submittedName>
</protein>
<dbReference type="Gene3D" id="1.10.437.10">
    <property type="entry name" value="Blc2-like"/>
    <property type="match status" value="1"/>
</dbReference>
<organism evidence="5 6">
    <name type="scientific">Gymnodraco acuticeps</name>
    <name type="common">Antarctic dragonfish</name>
    <dbReference type="NCBI Taxonomy" id="8218"/>
    <lineage>
        <taxon>Eukaryota</taxon>
        <taxon>Metazoa</taxon>
        <taxon>Chordata</taxon>
        <taxon>Craniata</taxon>
        <taxon>Vertebrata</taxon>
        <taxon>Euteleostomi</taxon>
        <taxon>Actinopterygii</taxon>
        <taxon>Neopterygii</taxon>
        <taxon>Teleostei</taxon>
        <taxon>Neoteleostei</taxon>
        <taxon>Acanthomorphata</taxon>
        <taxon>Eupercaria</taxon>
        <taxon>Perciformes</taxon>
        <taxon>Notothenioidei</taxon>
        <taxon>Bathydraconidae</taxon>
        <taxon>Gymnodraco</taxon>
    </lineage>
</organism>
<dbReference type="GO" id="GO:0015267">
    <property type="term" value="F:channel activity"/>
    <property type="evidence" value="ECO:0007669"/>
    <property type="project" value="TreeGrafter"/>
</dbReference>
<evidence type="ECO:0000256" key="1">
    <source>
        <dbReference type="ARBA" id="ARBA00009458"/>
    </source>
</evidence>
<dbReference type="GeneID" id="117537691"/>
<dbReference type="InParanoid" id="A0A6P8T5G8"/>
<dbReference type="SUPFAM" id="SSF56854">
    <property type="entry name" value="Bcl-2 inhibitors of programmed cell death"/>
    <property type="match status" value="1"/>
</dbReference>
<reference evidence="6" key="1">
    <citation type="submission" date="2025-08" db="UniProtKB">
        <authorList>
            <consortium name="RefSeq"/>
        </authorList>
    </citation>
    <scope>IDENTIFICATION</scope>
</reference>
<evidence type="ECO:0000256" key="2">
    <source>
        <dbReference type="ARBA" id="ARBA00022703"/>
    </source>
</evidence>
<dbReference type="InterPro" id="IPR002475">
    <property type="entry name" value="Bcl2-like"/>
</dbReference>
<gene>
    <name evidence="6" type="primary">LOC117537691</name>
</gene>
<dbReference type="PANTHER" id="PTHR11256:SF42">
    <property type="entry name" value="APOPTOSIS REGULATOR BAX"/>
    <property type="match status" value="1"/>
</dbReference>
<dbReference type="GO" id="GO:0001836">
    <property type="term" value="P:release of cytochrome c from mitochondria"/>
    <property type="evidence" value="ECO:0007669"/>
    <property type="project" value="TreeGrafter"/>
</dbReference>
<dbReference type="PROSITE" id="PS50062">
    <property type="entry name" value="BCL2_FAMILY"/>
    <property type="match status" value="1"/>
</dbReference>
<proteinExistence type="inferred from homology"/>
<keyword evidence="5" id="KW-1185">Reference proteome</keyword>
<dbReference type="PANTHER" id="PTHR11256">
    <property type="entry name" value="BCL-2 RELATED"/>
    <property type="match status" value="1"/>
</dbReference>
<accession>A0A6P8T5G8</accession>
<dbReference type="CDD" id="cd06845">
    <property type="entry name" value="Bcl-2_like"/>
    <property type="match status" value="1"/>
</dbReference>
<comment type="similarity">
    <text evidence="1">Belongs to the Bcl-2 family.</text>
</comment>
<keyword evidence="3" id="KW-0812">Transmembrane</keyword>
<evidence type="ECO:0000313" key="6">
    <source>
        <dbReference type="RefSeq" id="XP_034058893.1"/>
    </source>
</evidence>
<evidence type="ECO:0000256" key="3">
    <source>
        <dbReference type="SAM" id="Phobius"/>
    </source>
</evidence>
<dbReference type="Pfam" id="PF00452">
    <property type="entry name" value="Bcl-2"/>
    <property type="match status" value="1"/>
</dbReference>
<evidence type="ECO:0000259" key="4">
    <source>
        <dbReference type="SMART" id="SM00337"/>
    </source>
</evidence>
<dbReference type="GO" id="GO:0005741">
    <property type="term" value="C:mitochondrial outer membrane"/>
    <property type="evidence" value="ECO:0007669"/>
    <property type="project" value="TreeGrafter"/>
</dbReference>
<dbReference type="AlphaFoldDB" id="A0A6P8T5G8"/>
<keyword evidence="3" id="KW-1133">Transmembrane helix</keyword>
<dbReference type="Proteomes" id="UP000515161">
    <property type="component" value="Unplaced"/>
</dbReference>
<dbReference type="SMART" id="SM00337">
    <property type="entry name" value="BCL"/>
    <property type="match status" value="1"/>
</dbReference>
<dbReference type="GO" id="GO:0042981">
    <property type="term" value="P:regulation of apoptotic process"/>
    <property type="evidence" value="ECO:0007669"/>
    <property type="project" value="InterPro"/>
</dbReference>
<dbReference type="PRINTS" id="PR01862">
    <property type="entry name" value="BCL2FAMILY"/>
</dbReference>
<dbReference type="InterPro" id="IPR046371">
    <property type="entry name" value="Bcl-2_BH1-3"/>
</dbReference>
<evidence type="ECO:0000313" key="5">
    <source>
        <dbReference type="Proteomes" id="UP000515161"/>
    </source>
</evidence>
<dbReference type="GO" id="GO:0051400">
    <property type="term" value="F:BH domain binding"/>
    <property type="evidence" value="ECO:0007669"/>
    <property type="project" value="TreeGrafter"/>
</dbReference>
<dbReference type="InterPro" id="IPR036834">
    <property type="entry name" value="Bcl-2-like_sf"/>
</dbReference>
<keyword evidence="2" id="KW-0053">Apoptosis</keyword>
<dbReference type="GO" id="GO:0097192">
    <property type="term" value="P:extrinsic apoptotic signaling pathway in absence of ligand"/>
    <property type="evidence" value="ECO:0007669"/>
    <property type="project" value="TreeGrafter"/>
</dbReference>
<feature type="domain" description="Bcl-2 Bcl-2 homology region 1-3" evidence="4">
    <location>
        <begin position="60"/>
        <end position="156"/>
    </location>
</feature>
<name>A0A6P8T5G8_GYMAC</name>
<dbReference type="RefSeq" id="XP_034058893.1">
    <property type="nucleotide sequence ID" value="XM_034203002.1"/>
</dbReference>
<dbReference type="InterPro" id="IPR026298">
    <property type="entry name" value="Bcl-2_fam"/>
</dbReference>
<keyword evidence="3" id="KW-0472">Membrane</keyword>
<sequence>MACEVNGMSDARIGEALIIEIIEVELKDMPPEEVPPLTPLTARVESEQEQRLVTQLAKMVCIIGDRVAGDQELRDVIDGIAVSSGSKRDNFKMVADKVFEHGITWERIAVLFYVAGKLAVKMVEAHLPESVMEILRWTVDFFKKHLLAWIRDQGGWIYSFPELAQLSMQSVSMMSAHSYGLVLIFVAGLAIGSIITWRLSRN</sequence>
<dbReference type="KEGG" id="gacu:117537691"/>